<protein>
    <recommendedName>
        <fullName evidence="5">Inner membrane protein YhaI</fullName>
    </recommendedName>
</protein>
<dbReference type="InterPro" id="IPR008523">
    <property type="entry name" value="DUF805"/>
</dbReference>
<gene>
    <name evidence="3" type="ORF">HMPREF8571_0260</name>
</gene>
<evidence type="ECO:0000256" key="1">
    <source>
        <dbReference type="SAM" id="MobiDB-lite"/>
    </source>
</evidence>
<feature type="transmembrane region" description="Helical" evidence="2">
    <location>
        <begin position="61"/>
        <end position="82"/>
    </location>
</feature>
<keyword evidence="2" id="KW-0812">Transmembrane</keyword>
<dbReference type="PANTHER" id="PTHR34980:SF2">
    <property type="entry name" value="INNER MEMBRANE PROTEIN YHAH-RELATED"/>
    <property type="match status" value="1"/>
</dbReference>
<dbReference type="eggNOG" id="COG3152">
    <property type="taxonomic scope" value="Bacteria"/>
</dbReference>
<organism evidence="3 4">
    <name type="scientific">Streptococcus mitis ATCC 6249</name>
    <dbReference type="NCBI Taxonomy" id="864567"/>
    <lineage>
        <taxon>Bacteria</taxon>
        <taxon>Bacillati</taxon>
        <taxon>Bacillota</taxon>
        <taxon>Bacilli</taxon>
        <taxon>Lactobacillales</taxon>
        <taxon>Streptococcaceae</taxon>
        <taxon>Streptococcus</taxon>
        <taxon>Streptococcus mitis group</taxon>
    </lineage>
</organism>
<evidence type="ECO:0008006" key="5">
    <source>
        <dbReference type="Google" id="ProtNLM"/>
    </source>
</evidence>
<keyword evidence="2" id="KW-1133">Transmembrane helix</keyword>
<comment type="caution">
    <text evidence="3">The sequence shown here is derived from an EMBL/GenBank/DDBJ whole genome shotgun (WGS) entry which is preliminary data.</text>
</comment>
<dbReference type="HOGENOM" id="CLU_093674_3_0_9"/>
<feature type="transmembrane region" description="Helical" evidence="2">
    <location>
        <begin position="30"/>
        <end position="49"/>
    </location>
</feature>
<feature type="transmembrane region" description="Helical" evidence="2">
    <location>
        <begin position="94"/>
        <end position="114"/>
    </location>
</feature>
<reference evidence="3 4" key="1">
    <citation type="submission" date="2010-07" db="EMBL/GenBank/DDBJ databases">
        <authorList>
            <person name="Muzny D."/>
            <person name="Qin X."/>
            <person name="Deng J."/>
            <person name="Jiang H."/>
            <person name="Liu Y."/>
            <person name="Qu J."/>
            <person name="Song X.-Z."/>
            <person name="Zhang L."/>
            <person name="Thornton R."/>
            <person name="Coyle M."/>
            <person name="Francisco L."/>
            <person name="Jackson L."/>
            <person name="Javaid M."/>
            <person name="Korchina V."/>
            <person name="Kovar C."/>
            <person name="Mata R."/>
            <person name="Mathew T."/>
            <person name="Ngo R."/>
            <person name="Nguyen L."/>
            <person name="Nguyen N."/>
            <person name="Okwuonu G."/>
            <person name="Ongeri F."/>
            <person name="Pham C."/>
            <person name="Simmons D."/>
            <person name="Wilczek-Boney K."/>
            <person name="Hale W."/>
            <person name="Jakkamsetti A."/>
            <person name="Pham P."/>
            <person name="Ruth R."/>
            <person name="San Lucas F."/>
            <person name="Warren J."/>
            <person name="Zhang J."/>
            <person name="Zhao Z."/>
            <person name="Zhou C."/>
            <person name="Zhu D."/>
            <person name="Lee S."/>
            <person name="Bess C."/>
            <person name="Blankenburg K."/>
            <person name="Forbes L."/>
            <person name="Fu Q."/>
            <person name="Gubbala S."/>
            <person name="Hirani K."/>
            <person name="Jayaseelan J.C."/>
            <person name="Lara F."/>
            <person name="Munidasa M."/>
            <person name="Palculict T."/>
            <person name="Patil S."/>
            <person name="Pu L.-L."/>
            <person name="Saada N."/>
            <person name="Tang L."/>
            <person name="Weissenberger G."/>
            <person name="Zhu Y."/>
            <person name="Hemphill L."/>
            <person name="Shang Y."/>
            <person name="Youmans B."/>
            <person name="Ayvaz T."/>
            <person name="Ross M."/>
            <person name="Santibanez J."/>
            <person name="Aqrawi P."/>
            <person name="Gross S."/>
            <person name="Joshi V."/>
            <person name="Fowler G."/>
            <person name="Nazareth L."/>
            <person name="Reid J."/>
            <person name="Worley K."/>
            <person name="Petrosino J."/>
            <person name="Highlander S."/>
            <person name="Gibbs R."/>
        </authorList>
    </citation>
    <scope>NUCLEOTIDE SEQUENCE [LARGE SCALE GENOMIC DNA]</scope>
    <source>
        <strain evidence="3 4">ATCC 6249</strain>
    </source>
</reference>
<accession>E0PNZ3</accession>
<feature type="region of interest" description="Disordered" evidence="1">
    <location>
        <begin position="125"/>
        <end position="146"/>
    </location>
</feature>
<dbReference type="EMBL" id="AEEN01000010">
    <property type="protein sequence ID" value="EFM31978.1"/>
    <property type="molecule type" value="Genomic_DNA"/>
</dbReference>
<dbReference type="PANTHER" id="PTHR34980">
    <property type="entry name" value="INNER MEMBRANE PROTEIN-RELATED-RELATED"/>
    <property type="match status" value="1"/>
</dbReference>
<evidence type="ECO:0000313" key="4">
    <source>
        <dbReference type="Proteomes" id="UP000003823"/>
    </source>
</evidence>
<dbReference type="AlphaFoldDB" id="E0PNZ3"/>
<dbReference type="Pfam" id="PF05656">
    <property type="entry name" value="DUF805"/>
    <property type="match status" value="1"/>
</dbReference>
<name>E0PNZ3_STRMT</name>
<keyword evidence="2" id="KW-0472">Membrane</keyword>
<sequence length="146" mass="17361">MKGGPCMLNAYKNFWKGYLNFSGRSTRPEFWWVWLLNMVIFFPVYYSLFTGLEFDNPIINIALFSMYIILLLVEFVPLLALIVRRLRDVGIHWAYIFIVFVPLGALTLLIMLAMPSQRFREKVIENSEKNEENKKDSQFEDMVRKY</sequence>
<evidence type="ECO:0000313" key="3">
    <source>
        <dbReference type="EMBL" id="EFM31978.1"/>
    </source>
</evidence>
<dbReference type="GO" id="GO:0005886">
    <property type="term" value="C:plasma membrane"/>
    <property type="evidence" value="ECO:0007669"/>
    <property type="project" value="TreeGrafter"/>
</dbReference>
<proteinExistence type="predicted"/>
<dbReference type="Proteomes" id="UP000003823">
    <property type="component" value="Unassembled WGS sequence"/>
</dbReference>
<evidence type="ECO:0000256" key="2">
    <source>
        <dbReference type="SAM" id="Phobius"/>
    </source>
</evidence>